<sequence>MRLIRPIILQADLPGWLDIKANEERVYDRYEWHLKYSVLHGRYWPVVGPKHQSIHQPGF</sequence>
<gene>
    <name evidence="1" type="ORF">ACCI49_22490</name>
</gene>
<evidence type="ECO:0000313" key="2">
    <source>
        <dbReference type="Proteomes" id="UP001569428"/>
    </source>
</evidence>
<proteinExistence type="predicted"/>
<dbReference type="EMBL" id="JBGMEK010000118">
    <property type="protein sequence ID" value="MFA0813661.1"/>
    <property type="molecule type" value="Genomic_DNA"/>
</dbReference>
<reference evidence="1 2" key="1">
    <citation type="submission" date="2024-08" db="EMBL/GenBank/DDBJ databases">
        <authorList>
            <person name="Ishaq N."/>
        </authorList>
    </citation>
    <scope>NUCLEOTIDE SEQUENCE [LARGE SCALE GENOMIC DNA]</scope>
    <source>
        <strain evidence="1 2">DSM 18651</strain>
    </source>
</reference>
<evidence type="ECO:0000313" key="1">
    <source>
        <dbReference type="EMBL" id="MFA0813661.1"/>
    </source>
</evidence>
<dbReference type="Proteomes" id="UP001569428">
    <property type="component" value="Unassembled WGS sequence"/>
</dbReference>
<keyword evidence="2" id="KW-1185">Reference proteome</keyword>
<comment type="caution">
    <text evidence="1">The sequence shown here is derived from an EMBL/GenBank/DDBJ whole genome shotgun (WGS) entry which is preliminary data.</text>
</comment>
<protein>
    <submittedName>
        <fullName evidence="1">Uncharacterized protein</fullName>
    </submittedName>
</protein>
<accession>A0ABV4P5L1</accession>
<organism evidence="1 2">
    <name type="scientific">Microbulbifer epialgicus</name>
    <dbReference type="NCBI Taxonomy" id="393907"/>
    <lineage>
        <taxon>Bacteria</taxon>
        <taxon>Pseudomonadati</taxon>
        <taxon>Pseudomonadota</taxon>
        <taxon>Gammaproteobacteria</taxon>
        <taxon>Cellvibrionales</taxon>
        <taxon>Microbulbiferaceae</taxon>
        <taxon>Microbulbifer</taxon>
    </lineage>
</organism>
<name>A0ABV4P5L1_9GAMM</name>